<dbReference type="Gene3D" id="3.30.70.270">
    <property type="match status" value="1"/>
</dbReference>
<dbReference type="Gene3D" id="2.130.10.10">
    <property type="entry name" value="YVTN repeat-like/Quinoprotein amine dehydrogenase"/>
    <property type="match status" value="2"/>
</dbReference>
<accession>A0A4R6XZY2</accession>
<dbReference type="InterPro" id="IPR050469">
    <property type="entry name" value="Diguanylate_Cyclase"/>
</dbReference>
<dbReference type="InterPro" id="IPR000160">
    <property type="entry name" value="GGDEF_dom"/>
</dbReference>
<feature type="domain" description="GGDEF" evidence="5">
    <location>
        <begin position="783"/>
        <end position="921"/>
    </location>
</feature>
<dbReference type="PANTHER" id="PTHR45138:SF9">
    <property type="entry name" value="DIGUANYLATE CYCLASE DGCM-RELATED"/>
    <property type="match status" value="1"/>
</dbReference>
<dbReference type="GO" id="GO:1902201">
    <property type="term" value="P:negative regulation of bacterial-type flagellum-dependent cell motility"/>
    <property type="evidence" value="ECO:0007669"/>
    <property type="project" value="TreeGrafter"/>
</dbReference>
<evidence type="ECO:0000256" key="2">
    <source>
        <dbReference type="ARBA" id="ARBA00012528"/>
    </source>
</evidence>
<dbReference type="InterPro" id="IPR015943">
    <property type="entry name" value="WD40/YVTN_repeat-like_dom_sf"/>
</dbReference>
<dbReference type="OrthoDB" id="176203at2"/>
<dbReference type="InterPro" id="IPR011123">
    <property type="entry name" value="Y_Y_Y"/>
</dbReference>
<dbReference type="GO" id="GO:0052621">
    <property type="term" value="F:diguanylate cyclase activity"/>
    <property type="evidence" value="ECO:0007669"/>
    <property type="project" value="UniProtKB-EC"/>
</dbReference>
<reference evidence="6 7" key="1">
    <citation type="submission" date="2019-03" db="EMBL/GenBank/DDBJ databases">
        <title>Genomic Encyclopedia of Type Strains, Phase IV (KMG-IV): sequencing the most valuable type-strain genomes for metagenomic binning, comparative biology and taxonomic classification.</title>
        <authorList>
            <person name="Goeker M."/>
        </authorList>
    </citation>
    <scope>NUCLEOTIDE SEQUENCE [LARGE SCALE GENOMIC DNA]</scope>
    <source>
        <strain evidence="6 7">DSM 25488</strain>
    </source>
</reference>
<protein>
    <recommendedName>
        <fullName evidence="2">diguanylate cyclase</fullName>
        <ecNumber evidence="2">2.7.7.65</ecNumber>
    </recommendedName>
</protein>
<dbReference type="GO" id="GO:0005886">
    <property type="term" value="C:plasma membrane"/>
    <property type="evidence" value="ECO:0007669"/>
    <property type="project" value="TreeGrafter"/>
</dbReference>
<comment type="cofactor">
    <cofactor evidence="1">
        <name>Mg(2+)</name>
        <dbReference type="ChEBI" id="CHEBI:18420"/>
    </cofactor>
</comment>
<evidence type="ECO:0000256" key="1">
    <source>
        <dbReference type="ARBA" id="ARBA00001946"/>
    </source>
</evidence>
<dbReference type="SMART" id="SM00267">
    <property type="entry name" value="GGDEF"/>
    <property type="match status" value="1"/>
</dbReference>
<dbReference type="EC" id="2.7.7.65" evidence="2"/>
<evidence type="ECO:0000256" key="4">
    <source>
        <dbReference type="SAM" id="Coils"/>
    </source>
</evidence>
<dbReference type="InterPro" id="IPR011110">
    <property type="entry name" value="Reg_prop"/>
</dbReference>
<dbReference type="InterPro" id="IPR013783">
    <property type="entry name" value="Ig-like_fold"/>
</dbReference>
<organism evidence="6 7">
    <name type="scientific">Marinicella litoralis</name>
    <dbReference type="NCBI Taxonomy" id="644220"/>
    <lineage>
        <taxon>Bacteria</taxon>
        <taxon>Pseudomonadati</taxon>
        <taxon>Pseudomonadota</taxon>
        <taxon>Gammaproteobacteria</taxon>
        <taxon>Lysobacterales</taxon>
        <taxon>Marinicellaceae</taxon>
        <taxon>Marinicella</taxon>
    </lineage>
</organism>
<dbReference type="SUPFAM" id="SSF55073">
    <property type="entry name" value="Nucleotide cyclase"/>
    <property type="match status" value="1"/>
</dbReference>
<dbReference type="Pfam" id="PF07495">
    <property type="entry name" value="Y_Y_Y"/>
    <property type="match status" value="1"/>
</dbReference>
<name>A0A4R6XZY2_9GAMM</name>
<evidence type="ECO:0000313" key="6">
    <source>
        <dbReference type="EMBL" id="TDR23373.1"/>
    </source>
</evidence>
<dbReference type="PROSITE" id="PS50887">
    <property type="entry name" value="GGDEF"/>
    <property type="match status" value="1"/>
</dbReference>
<sequence>MKNYTYHKQHIPLKWFNKNNGLDSGQVHNICQDSNGLIWLSGPNGLSRYNGNELENHTKRLKLSSHGLRKVIPGPNGQLLIATDCGIDLVIKGNSQQIIEKWEFGLVNDLALHPQLGLIFGSSEGLFQFQNHSITKLFNGNHDLVFVDHSGLIWSYGRTVGMKIYDTEFKPTLSEISNQIKSLKHISQDSENNLCLVAKDNIFEINNNKIIRTNPFSNVSAALRNKNDLWLGINDQLAMYKLLDNQWGDPAVINHDCLINDFVIDSFNNIWCSTAQYGAIKISALKDLIYQPIFDRNCTVFCINKVDENQIQIGGRSVNKIVKTDNFHYFKDSPKPAETIIWDQIQIDDHLQFIATDIGVYANKAGQWQQLFASDKYLSKQARVLFKRQNQLWIGSRYGLTETRLNSEGHLHIVKQFDLGYVYSITCDADEVLWIGTIGNGLFIESNHEFIKQKLRYLKENASVYCINFNAENSCAILHDNLISIHHQNHESHLLIETETMISGWSVVWDEDTIWVGGINGLSQYDTKGKHEIRNITAFLSQANWEFTTSKSLLMVNNRYLYCGLNSGLVIVDKLKLDDITNKLNTYLDEVIWDKATVKRSKELDKVKPGNWTLKIKFFSAWYSNENNLKYRYKLIGFDDDWSFTKLNFVQFNSLPLGHYQFLIQAFSPLKGWSESTILYEFEVLTPRWARGWLKAVYGFFNVVYGVFSSKRKSSALIQMNEHLEKQLEQKQLEISEAFTELRETNTQLHKEANADPLTGMANRRSFHKSLNIELDISTRSNSPLSLLILDIDDFKFFNDNYGHDIGDLVLINVAHMLEASIRKGDYAARIGGEEFAVILPHTSLDGAKKIANKILKIVSEIDTKNISEAIKDNITVSIGIGLMSDNTWKNIDSNELMKQADQGLYLAKNNGKNQFGTIVVEP</sequence>
<dbReference type="InterPro" id="IPR043128">
    <property type="entry name" value="Rev_trsase/Diguanyl_cyclase"/>
</dbReference>
<dbReference type="Gene3D" id="2.60.40.10">
    <property type="entry name" value="Immunoglobulins"/>
    <property type="match status" value="1"/>
</dbReference>
<dbReference type="FunFam" id="3.30.70.270:FF:000001">
    <property type="entry name" value="Diguanylate cyclase domain protein"/>
    <property type="match status" value="1"/>
</dbReference>
<dbReference type="Pfam" id="PF00990">
    <property type="entry name" value="GGDEF"/>
    <property type="match status" value="1"/>
</dbReference>
<proteinExistence type="predicted"/>
<dbReference type="NCBIfam" id="TIGR00254">
    <property type="entry name" value="GGDEF"/>
    <property type="match status" value="1"/>
</dbReference>
<dbReference type="RefSeq" id="WP_099017979.1">
    <property type="nucleotide sequence ID" value="NZ_NIHB01000001.1"/>
</dbReference>
<dbReference type="GO" id="GO:0043709">
    <property type="term" value="P:cell adhesion involved in single-species biofilm formation"/>
    <property type="evidence" value="ECO:0007669"/>
    <property type="project" value="TreeGrafter"/>
</dbReference>
<dbReference type="Pfam" id="PF07494">
    <property type="entry name" value="Reg_prop"/>
    <property type="match status" value="1"/>
</dbReference>
<evidence type="ECO:0000256" key="3">
    <source>
        <dbReference type="ARBA" id="ARBA00034247"/>
    </source>
</evidence>
<dbReference type="Proteomes" id="UP000295724">
    <property type="component" value="Unassembled WGS sequence"/>
</dbReference>
<dbReference type="CDD" id="cd01949">
    <property type="entry name" value="GGDEF"/>
    <property type="match status" value="1"/>
</dbReference>
<dbReference type="InterPro" id="IPR029787">
    <property type="entry name" value="Nucleotide_cyclase"/>
</dbReference>
<keyword evidence="4" id="KW-0175">Coiled coil</keyword>
<keyword evidence="7" id="KW-1185">Reference proteome</keyword>
<dbReference type="EMBL" id="SNZB01000001">
    <property type="protein sequence ID" value="TDR23373.1"/>
    <property type="molecule type" value="Genomic_DNA"/>
</dbReference>
<evidence type="ECO:0000259" key="5">
    <source>
        <dbReference type="PROSITE" id="PS50887"/>
    </source>
</evidence>
<comment type="caution">
    <text evidence="6">The sequence shown here is derived from an EMBL/GenBank/DDBJ whole genome shotgun (WGS) entry which is preliminary data.</text>
</comment>
<dbReference type="SUPFAM" id="SSF63829">
    <property type="entry name" value="Calcium-dependent phosphotriesterase"/>
    <property type="match status" value="1"/>
</dbReference>
<feature type="coiled-coil region" evidence="4">
    <location>
        <begin position="714"/>
        <end position="748"/>
    </location>
</feature>
<gene>
    <name evidence="6" type="ORF">C8D91_0234</name>
</gene>
<dbReference type="PANTHER" id="PTHR45138">
    <property type="entry name" value="REGULATORY COMPONENTS OF SENSORY TRANSDUCTION SYSTEM"/>
    <property type="match status" value="1"/>
</dbReference>
<evidence type="ECO:0000313" key="7">
    <source>
        <dbReference type="Proteomes" id="UP000295724"/>
    </source>
</evidence>
<comment type="catalytic activity">
    <reaction evidence="3">
        <text>2 GTP = 3',3'-c-di-GMP + 2 diphosphate</text>
        <dbReference type="Rhea" id="RHEA:24898"/>
        <dbReference type="ChEBI" id="CHEBI:33019"/>
        <dbReference type="ChEBI" id="CHEBI:37565"/>
        <dbReference type="ChEBI" id="CHEBI:58805"/>
        <dbReference type="EC" id="2.7.7.65"/>
    </reaction>
</comment>
<dbReference type="AlphaFoldDB" id="A0A4R6XZY2"/>